<sequence length="107" mass="12647">MNTDIMRVECSHHIDASEPDAEGFYEYYYEYDIYRFRLGNLSLVVRSYSDTSAQANVLRLEEAGKSRPLQPKDLKNPLVQQAREHLQSLGKQELRWFNPRHARYDPL</sequence>
<proteinExistence type="predicted"/>
<dbReference type="RefSeq" id="WP_149354268.1">
    <property type="nucleotide sequence ID" value="NZ_BKBW01000001.1"/>
</dbReference>
<dbReference type="EMBL" id="BKBW01000001">
    <property type="protein sequence ID" value="GEQ73065.1"/>
    <property type="molecule type" value="Genomic_DNA"/>
</dbReference>
<name>A0A5A7M8L9_COMTE</name>
<organism evidence="1 2">
    <name type="scientific">Comamonas testosteroni</name>
    <name type="common">Pseudomonas testosteroni</name>
    <dbReference type="NCBI Taxonomy" id="285"/>
    <lineage>
        <taxon>Bacteria</taxon>
        <taxon>Pseudomonadati</taxon>
        <taxon>Pseudomonadota</taxon>
        <taxon>Betaproteobacteria</taxon>
        <taxon>Burkholderiales</taxon>
        <taxon>Comamonadaceae</taxon>
        <taxon>Comamonas</taxon>
    </lineage>
</organism>
<accession>A0A5A7M8L9</accession>
<evidence type="ECO:0000313" key="2">
    <source>
        <dbReference type="Proteomes" id="UP000323105"/>
    </source>
</evidence>
<dbReference type="AlphaFoldDB" id="A0A5A7M8L9"/>
<dbReference type="Proteomes" id="UP000323105">
    <property type="component" value="Unassembled WGS sequence"/>
</dbReference>
<evidence type="ECO:0000313" key="1">
    <source>
        <dbReference type="EMBL" id="GEQ73065.1"/>
    </source>
</evidence>
<gene>
    <name evidence="1" type="ORF">CTTA_0070</name>
</gene>
<comment type="caution">
    <text evidence="1">The sequence shown here is derived from an EMBL/GenBank/DDBJ whole genome shotgun (WGS) entry which is preliminary data.</text>
</comment>
<reference evidence="1 2" key="1">
    <citation type="journal article" date="2019" name="Microbiol. Resour. Announc.">
        <title>Draft Genome Sequence of Comamonas testosteroni TA441, a Bacterium That Has a Cryptic Phenol Degradation Gene Cluster.</title>
        <authorList>
            <person name="Arai H."/>
            <person name="Ishii M."/>
        </authorList>
    </citation>
    <scope>NUCLEOTIDE SEQUENCE [LARGE SCALE GENOMIC DNA]</scope>
    <source>
        <strain evidence="1 2">TA441</strain>
    </source>
</reference>
<protein>
    <submittedName>
        <fullName evidence="1">Uncharacterized protein</fullName>
    </submittedName>
</protein>